<name>A0ABR6VS76_9BACT</name>
<comment type="caution">
    <text evidence="1">The sequence shown here is derived from an EMBL/GenBank/DDBJ whole genome shotgun (WGS) entry which is preliminary data.</text>
</comment>
<dbReference type="Proteomes" id="UP000659698">
    <property type="component" value="Unassembled WGS sequence"/>
</dbReference>
<organism evidence="1 2">
    <name type="scientific">Rufibacter sediminis</name>
    <dbReference type="NCBI Taxonomy" id="2762756"/>
    <lineage>
        <taxon>Bacteria</taxon>
        <taxon>Pseudomonadati</taxon>
        <taxon>Bacteroidota</taxon>
        <taxon>Cytophagia</taxon>
        <taxon>Cytophagales</taxon>
        <taxon>Hymenobacteraceae</taxon>
        <taxon>Rufibacter</taxon>
    </lineage>
</organism>
<sequence>MQNIDLVENITPQSQFAEEIENGFLLPEQLIQMSYAKLEYLKAIYRKQLGFDR</sequence>
<proteinExistence type="predicted"/>
<protein>
    <submittedName>
        <fullName evidence="1">Uncharacterized protein</fullName>
    </submittedName>
</protein>
<reference evidence="1 2" key="1">
    <citation type="journal article" date="2019" name="Int. J. Syst. Evol. Microbiol.">
        <title>Rufibacter sediminis sp. nov., isolated from freshwater lake sediment.</title>
        <authorList>
            <person name="Qu J.H."/>
            <person name="Zhang L.J."/>
            <person name="Fu Y.H."/>
            <person name="Li H.F."/>
        </authorList>
    </citation>
    <scope>NUCLEOTIDE SEQUENCE [LARGE SCALE GENOMIC DNA]</scope>
    <source>
        <strain evidence="1 2">H-1</strain>
    </source>
</reference>
<evidence type="ECO:0000313" key="1">
    <source>
        <dbReference type="EMBL" id="MBC3540050.1"/>
    </source>
</evidence>
<gene>
    <name evidence="1" type="ORF">H7U12_10170</name>
</gene>
<dbReference type="RefSeq" id="WP_186636939.1">
    <property type="nucleotide sequence ID" value="NZ_JACOAF010000022.1"/>
</dbReference>
<keyword evidence="2" id="KW-1185">Reference proteome</keyword>
<dbReference type="EMBL" id="JACOAF010000022">
    <property type="protein sequence ID" value="MBC3540050.1"/>
    <property type="molecule type" value="Genomic_DNA"/>
</dbReference>
<accession>A0ABR6VS76</accession>
<evidence type="ECO:0000313" key="2">
    <source>
        <dbReference type="Proteomes" id="UP000659698"/>
    </source>
</evidence>